<evidence type="ECO:0000256" key="6">
    <source>
        <dbReference type="ARBA" id="ARBA00023180"/>
    </source>
</evidence>
<dbReference type="EMBL" id="JBAMIC010000021">
    <property type="protein sequence ID" value="KAK7093151.1"/>
    <property type="molecule type" value="Genomic_DNA"/>
</dbReference>
<dbReference type="InterPro" id="IPR000917">
    <property type="entry name" value="Sulfatase_N"/>
</dbReference>
<dbReference type="Proteomes" id="UP001374579">
    <property type="component" value="Unassembled WGS sequence"/>
</dbReference>
<feature type="signal peptide" evidence="8">
    <location>
        <begin position="1"/>
        <end position="26"/>
    </location>
</feature>
<dbReference type="PANTHER" id="PTHR10342:SF273">
    <property type="entry name" value="RE14504P"/>
    <property type="match status" value="1"/>
</dbReference>
<dbReference type="SUPFAM" id="SSF53649">
    <property type="entry name" value="Alkaline phosphatase-like"/>
    <property type="match status" value="1"/>
</dbReference>
<keyword evidence="5" id="KW-0106">Calcium</keyword>
<evidence type="ECO:0000256" key="3">
    <source>
        <dbReference type="ARBA" id="ARBA00022723"/>
    </source>
</evidence>
<sequence length="555" mass="61993">MKYQYRMDCIVRLVLLVVSATSVAMAASPHPHIVFIIADDLGWGDVGFHGSEISTPNIDALAYSGIILNKYYVSPICSPTRSAIMTGRHPIHTGMQVGVIGEATPYGLPLNETIMPQHLETLGYRRHIVGKWHLGFFTEPYLPTRRGFESFLGYYTGKEDYFDHEANQGSMYGLDFHRNEDTLWDVNGNFSTDMYTAEAEKVIKDHDPSEPLFLYLAQQSVHAGNGVDPLQVPQKYIERFTHKIKDVKRRIFAGMVSALDDSVGRVVAALRDTGLMDNTIIVFTTDNGGPTNGYDGNAACNWPLRGVKNTMWEGGVRGVGLINSPLLGNNSYISNNFFHVTDWLPTLFHAAGGDPSTLNMQDGFDMLDMLKENGPEIRTDVLHNIDPVNKFAAIRAGDYKLVMGHISKNDNSWYPPPQLSENLGESKLDTRLTFSSEREFSLQSQNQNVHIFHSASEENKIHEYSKFQGSPILVQCGQKPLNASFNCVPEKSPCLFHIPSDPCEFNNVAGSNPDIVQQLLKRLDQYRSTMVAPNNKPIDPNGDPAKHGGEWRPWK</sequence>
<evidence type="ECO:0000256" key="2">
    <source>
        <dbReference type="ARBA" id="ARBA00008779"/>
    </source>
</evidence>
<evidence type="ECO:0000256" key="7">
    <source>
        <dbReference type="SAM" id="MobiDB-lite"/>
    </source>
</evidence>
<evidence type="ECO:0000256" key="5">
    <source>
        <dbReference type="ARBA" id="ARBA00022837"/>
    </source>
</evidence>
<proteinExistence type="inferred from homology"/>
<keyword evidence="8" id="KW-0732">Signal</keyword>
<keyword evidence="4" id="KW-0378">Hydrolase</keyword>
<evidence type="ECO:0000313" key="11">
    <source>
        <dbReference type="Proteomes" id="UP001374579"/>
    </source>
</evidence>
<dbReference type="GO" id="GO:0046872">
    <property type="term" value="F:metal ion binding"/>
    <property type="evidence" value="ECO:0007669"/>
    <property type="project" value="UniProtKB-KW"/>
</dbReference>
<dbReference type="Gene3D" id="3.40.720.10">
    <property type="entry name" value="Alkaline Phosphatase, subunit A"/>
    <property type="match status" value="1"/>
</dbReference>
<evidence type="ECO:0000256" key="4">
    <source>
        <dbReference type="ARBA" id="ARBA00022801"/>
    </source>
</evidence>
<dbReference type="Pfam" id="PF00884">
    <property type="entry name" value="Sulfatase"/>
    <property type="match status" value="1"/>
</dbReference>
<dbReference type="AlphaFoldDB" id="A0AAN9G2Q3"/>
<evidence type="ECO:0000313" key="10">
    <source>
        <dbReference type="EMBL" id="KAK7093151.1"/>
    </source>
</evidence>
<keyword evidence="11" id="KW-1185">Reference proteome</keyword>
<dbReference type="Gene3D" id="3.30.1120.10">
    <property type="match status" value="1"/>
</dbReference>
<dbReference type="InterPro" id="IPR024607">
    <property type="entry name" value="Sulfatase_CS"/>
</dbReference>
<dbReference type="InterPro" id="IPR047115">
    <property type="entry name" value="ARSB"/>
</dbReference>
<dbReference type="InterPro" id="IPR017850">
    <property type="entry name" value="Alkaline_phosphatase_core_sf"/>
</dbReference>
<dbReference type="PANTHER" id="PTHR10342">
    <property type="entry name" value="ARYLSULFATASE"/>
    <property type="match status" value="1"/>
</dbReference>
<feature type="region of interest" description="Disordered" evidence="7">
    <location>
        <begin position="531"/>
        <end position="555"/>
    </location>
</feature>
<keyword evidence="3" id="KW-0479">Metal-binding</keyword>
<organism evidence="10 11">
    <name type="scientific">Littorina saxatilis</name>
    <dbReference type="NCBI Taxonomy" id="31220"/>
    <lineage>
        <taxon>Eukaryota</taxon>
        <taxon>Metazoa</taxon>
        <taxon>Spiralia</taxon>
        <taxon>Lophotrochozoa</taxon>
        <taxon>Mollusca</taxon>
        <taxon>Gastropoda</taxon>
        <taxon>Caenogastropoda</taxon>
        <taxon>Littorinimorpha</taxon>
        <taxon>Littorinoidea</taxon>
        <taxon>Littorinidae</taxon>
        <taxon>Littorina</taxon>
    </lineage>
</organism>
<evidence type="ECO:0000256" key="8">
    <source>
        <dbReference type="SAM" id="SignalP"/>
    </source>
</evidence>
<evidence type="ECO:0000259" key="9">
    <source>
        <dbReference type="Pfam" id="PF00884"/>
    </source>
</evidence>
<feature type="domain" description="Sulfatase N-terminal" evidence="9">
    <location>
        <begin position="31"/>
        <end position="352"/>
    </location>
</feature>
<protein>
    <recommendedName>
        <fullName evidence="9">Sulfatase N-terminal domain-containing protein</fullName>
    </recommendedName>
</protein>
<comment type="cofactor">
    <cofactor evidence="1">
        <name>Ca(2+)</name>
        <dbReference type="ChEBI" id="CHEBI:29108"/>
    </cofactor>
</comment>
<dbReference type="PROSITE" id="PS00523">
    <property type="entry name" value="SULFATASE_1"/>
    <property type="match status" value="1"/>
</dbReference>
<feature type="compositionally biased region" description="Basic and acidic residues" evidence="7">
    <location>
        <begin position="544"/>
        <end position="555"/>
    </location>
</feature>
<accession>A0AAN9G2Q3</accession>
<dbReference type="CDD" id="cd16029">
    <property type="entry name" value="4-S"/>
    <property type="match status" value="1"/>
</dbReference>
<comment type="similarity">
    <text evidence="2">Belongs to the sulfatase family.</text>
</comment>
<name>A0AAN9G2Q3_9CAEN</name>
<keyword evidence="6" id="KW-0325">Glycoprotein</keyword>
<comment type="caution">
    <text evidence="10">The sequence shown here is derived from an EMBL/GenBank/DDBJ whole genome shotgun (WGS) entry which is preliminary data.</text>
</comment>
<dbReference type="GO" id="GO:0008484">
    <property type="term" value="F:sulfuric ester hydrolase activity"/>
    <property type="evidence" value="ECO:0007669"/>
    <property type="project" value="InterPro"/>
</dbReference>
<evidence type="ECO:0000256" key="1">
    <source>
        <dbReference type="ARBA" id="ARBA00001913"/>
    </source>
</evidence>
<reference evidence="10 11" key="1">
    <citation type="submission" date="2024-02" db="EMBL/GenBank/DDBJ databases">
        <title>Chromosome-scale genome assembly of the rough periwinkle Littorina saxatilis.</title>
        <authorList>
            <person name="De Jode A."/>
            <person name="Faria R."/>
            <person name="Formenti G."/>
            <person name="Sims Y."/>
            <person name="Smith T.P."/>
            <person name="Tracey A."/>
            <person name="Wood J.M.D."/>
            <person name="Zagrodzka Z.B."/>
            <person name="Johannesson K."/>
            <person name="Butlin R.K."/>
            <person name="Leder E.H."/>
        </authorList>
    </citation>
    <scope>NUCLEOTIDE SEQUENCE [LARGE SCALE GENOMIC DNA]</scope>
    <source>
        <strain evidence="10">Snail1</strain>
        <tissue evidence="10">Muscle</tissue>
    </source>
</reference>
<feature type="chain" id="PRO_5043037571" description="Sulfatase N-terminal domain-containing protein" evidence="8">
    <location>
        <begin position="27"/>
        <end position="555"/>
    </location>
</feature>
<gene>
    <name evidence="10" type="ORF">V1264_008794</name>
</gene>